<dbReference type="SUPFAM" id="SSF54826">
    <property type="entry name" value="Enolase N-terminal domain-like"/>
    <property type="match status" value="1"/>
</dbReference>
<proteinExistence type="predicted"/>
<dbReference type="PANTHER" id="PTHR48080">
    <property type="entry name" value="D-GALACTONATE DEHYDRATASE-RELATED"/>
    <property type="match status" value="1"/>
</dbReference>
<dbReference type="InterPro" id="IPR013341">
    <property type="entry name" value="Mandelate_racemase_N_dom"/>
</dbReference>
<dbReference type="InterPro" id="IPR018110">
    <property type="entry name" value="Mandel_Rmase/mucon_lact_enz_CS"/>
</dbReference>
<name>A0A381UPU9_9ZZZZ</name>
<dbReference type="InterPro" id="IPR036849">
    <property type="entry name" value="Enolase-like_C_sf"/>
</dbReference>
<dbReference type="Pfam" id="PF13378">
    <property type="entry name" value="MR_MLE_C"/>
    <property type="match status" value="1"/>
</dbReference>
<dbReference type="GO" id="GO:0009063">
    <property type="term" value="P:amino acid catabolic process"/>
    <property type="evidence" value="ECO:0007669"/>
    <property type="project" value="InterPro"/>
</dbReference>
<dbReference type="SUPFAM" id="SSF51604">
    <property type="entry name" value="Enolase C-terminal domain-like"/>
    <property type="match status" value="1"/>
</dbReference>
<dbReference type="InterPro" id="IPR013342">
    <property type="entry name" value="Mandelate_racemase_C"/>
</dbReference>
<evidence type="ECO:0000259" key="1">
    <source>
        <dbReference type="SMART" id="SM00922"/>
    </source>
</evidence>
<gene>
    <name evidence="2" type="ORF">METZ01_LOCUS83046</name>
</gene>
<dbReference type="InterPro" id="IPR034593">
    <property type="entry name" value="DgoD-like"/>
</dbReference>
<dbReference type="GO" id="GO:0000287">
    <property type="term" value="F:magnesium ion binding"/>
    <property type="evidence" value="ECO:0007669"/>
    <property type="project" value="UniProtKB-ARBA"/>
</dbReference>
<feature type="domain" description="Mandelate racemase/muconate lactonizing enzyme C-terminal" evidence="1">
    <location>
        <begin position="130"/>
        <end position="255"/>
    </location>
</feature>
<dbReference type="PROSITE" id="PS00908">
    <property type="entry name" value="MR_MLE_1"/>
    <property type="match status" value="1"/>
</dbReference>
<dbReference type="Gene3D" id="3.20.20.120">
    <property type="entry name" value="Enolase-like C-terminal domain"/>
    <property type="match status" value="1"/>
</dbReference>
<dbReference type="InterPro" id="IPR029017">
    <property type="entry name" value="Enolase-like_N"/>
</dbReference>
<dbReference type="SMART" id="SM00922">
    <property type="entry name" value="MR_MLE"/>
    <property type="match status" value="1"/>
</dbReference>
<dbReference type="Gene3D" id="3.30.390.10">
    <property type="entry name" value="Enolase-like, N-terminal domain"/>
    <property type="match status" value="1"/>
</dbReference>
<dbReference type="Pfam" id="PF02746">
    <property type="entry name" value="MR_MLE_N"/>
    <property type="match status" value="1"/>
</dbReference>
<dbReference type="SFLD" id="SFLDS00001">
    <property type="entry name" value="Enolase"/>
    <property type="match status" value="1"/>
</dbReference>
<sequence length="405" mass="45299">MANIKEIQCIRTRSNGTWVIVKVITDQPGLYGIGSASDQYHAETVITAVEQGVGPKLIGRNAGHIEDNWQSAFTSGYWRNGSILNTALAGIDMALWDIKGKEAGLPVYQLLGGPCRAAVPCYAHASGSDLVALEDDVRGYMEEGYQVIRCQLGGYGGGGFIDQNNARLSKNAWHKPHFFDDEAYLENIPKMFDHLRSKLGFEPKLTHDVHEHLRPQSAVTLSKLLEPYRLYFLEDVLPPEQIAWFRLIRQQCTTPQAMGELFVNPHEWMPLITERLIDFVRVRVSKAAGITQCRKIASLCEWFGINTAWQEGGDNDPVNQVAAMHLDLASWSFGIQEENHFSAEELDIFPGHAILEGGYLYTNDQPGLGVDINETKAAQLLDTRQAKIPRHMSEDRRVDGTIVRP</sequence>
<organism evidence="2">
    <name type="scientific">marine metagenome</name>
    <dbReference type="NCBI Taxonomy" id="408172"/>
    <lineage>
        <taxon>unclassified sequences</taxon>
        <taxon>metagenomes</taxon>
        <taxon>ecological metagenomes</taxon>
    </lineage>
</organism>
<dbReference type="EMBL" id="UINC01006884">
    <property type="protein sequence ID" value="SVA30192.1"/>
    <property type="molecule type" value="Genomic_DNA"/>
</dbReference>
<reference evidence="2" key="1">
    <citation type="submission" date="2018-05" db="EMBL/GenBank/DDBJ databases">
        <authorList>
            <person name="Lanie J.A."/>
            <person name="Ng W.-L."/>
            <person name="Kazmierczak K.M."/>
            <person name="Andrzejewski T.M."/>
            <person name="Davidsen T.M."/>
            <person name="Wayne K.J."/>
            <person name="Tettelin H."/>
            <person name="Glass J.I."/>
            <person name="Rusch D."/>
            <person name="Podicherti R."/>
            <person name="Tsui H.-C.T."/>
            <person name="Winkler M.E."/>
        </authorList>
    </citation>
    <scope>NUCLEOTIDE SEQUENCE</scope>
</reference>
<accession>A0A381UPU9</accession>
<dbReference type="InterPro" id="IPR029065">
    <property type="entry name" value="Enolase_C-like"/>
</dbReference>
<protein>
    <recommendedName>
        <fullName evidence="1">Mandelate racemase/muconate lactonizing enzyme C-terminal domain-containing protein</fullName>
    </recommendedName>
</protein>
<evidence type="ECO:0000313" key="2">
    <source>
        <dbReference type="EMBL" id="SVA30192.1"/>
    </source>
</evidence>
<dbReference type="PANTHER" id="PTHR48080:SF6">
    <property type="entry name" value="STARVATION-SENSING PROTEIN RSPA"/>
    <property type="match status" value="1"/>
</dbReference>
<dbReference type="AlphaFoldDB" id="A0A381UPU9"/>